<dbReference type="InterPro" id="IPR000209">
    <property type="entry name" value="Peptidase_S8/S53_dom"/>
</dbReference>
<keyword evidence="3 5" id="KW-0378">Hydrolase</keyword>
<evidence type="ECO:0000256" key="5">
    <source>
        <dbReference type="PROSITE-ProRule" id="PRU01240"/>
    </source>
</evidence>
<comment type="caution">
    <text evidence="7">The sequence shown here is derived from an EMBL/GenBank/DDBJ whole genome shotgun (WGS) entry which is preliminary data.</text>
</comment>
<organism evidence="7 8">
    <name type="scientific">Mesonia ostreae</name>
    <dbReference type="NCBI Taxonomy" id="861110"/>
    <lineage>
        <taxon>Bacteria</taxon>
        <taxon>Pseudomonadati</taxon>
        <taxon>Bacteroidota</taxon>
        <taxon>Flavobacteriia</taxon>
        <taxon>Flavobacteriales</taxon>
        <taxon>Flavobacteriaceae</taxon>
        <taxon>Mesonia</taxon>
    </lineage>
</organism>
<evidence type="ECO:0000256" key="4">
    <source>
        <dbReference type="ARBA" id="ARBA00022825"/>
    </source>
</evidence>
<dbReference type="PROSITE" id="PS51892">
    <property type="entry name" value="SUBTILASE"/>
    <property type="match status" value="1"/>
</dbReference>
<dbReference type="Gene3D" id="3.40.50.200">
    <property type="entry name" value="Peptidase S8/S53 domain"/>
    <property type="match status" value="1"/>
</dbReference>
<dbReference type="InterPro" id="IPR023828">
    <property type="entry name" value="Peptidase_S8_Ser-AS"/>
</dbReference>
<evidence type="ECO:0000256" key="1">
    <source>
        <dbReference type="ARBA" id="ARBA00011073"/>
    </source>
</evidence>
<dbReference type="InterPro" id="IPR036852">
    <property type="entry name" value="Peptidase_S8/S53_dom_sf"/>
</dbReference>
<accession>A0ABU2KMH1</accession>
<sequence>MNYEKIYLFTLASSAIWAQETYPDVYYYYVEEKEAGDLEFLTKSRDRESQILTLTFENPYYNTFINDQNVYVYKKAFPGALTERLQRIYLVGLTSEDLQSELSRLPNVTQVDFLGDLNYGNLSVPDDYDGTTGMTSPSLSGYGLNTYAPVSNFKHLDLVNALQAWNISKGDTNIVIGIVDSHFDINHPDLVNKITQHYGDIHNGSAPYPHGTKVAGSAAADTDNNIGIAAIGYNTSLITAYSGNAPLSQDFNFDNANTYVRQMLFLVQNHPEIKVLTTSLLGGCSYVEADALVFQEIWEQYGVTTITAGGNGNWKNSCNGASGQNEYVYPASYDHVISVSTVGHHSDHGYVDPQGYQIGWKDVHEYIVGDDNFTFTHNDKIDIVAPGYFIPTTTRANEYETGNGTSFSGPFVCGVAALMYDVNPTITPDQVKQILMDTAVDIYQIPENAPYIGLLGAGRVNAYAAVLQAKCLYNPTSGLDLTIRNTEEDKGAEPDVDSGPVLWNSPDIWVRNQPDGKLVQVHENPEYNTNSSVYIYVKVTNKSCETLDISDNAKLKVHWAKANTALGWPDLWDGSTDDNGSLLLGDEINPISEKTIPSLTPGESTIIEFEWQPPNPNNYTGLDNPWHFCVLARIISDDDPMTFDEHLGLNNVYRNNNIASKNLSLVDINQITGKNPGATILVGNPVKELPELTEIEFSAPKNDPHPIHNEAEVYVTLDDAVWNLWVDGGSQGSGLKIANEEDKKLLINDSPASIKNLKFPGGEWGKISMSFNFLTEEPTHKLTYLYHVRQIESATSKTTGTESYEIKPNNKRPFFKAESNETNNSSLLEATTINETAVYNWYDVDGNLLHTGEQLALSSNITQEYKLEIIAEADGYKDYAFIAVESPYALTKLKPKPC</sequence>
<evidence type="ECO:0000313" key="7">
    <source>
        <dbReference type="EMBL" id="MDT0295916.1"/>
    </source>
</evidence>
<dbReference type="InterPro" id="IPR015500">
    <property type="entry name" value="Peptidase_S8_subtilisin-rel"/>
</dbReference>
<reference evidence="8" key="1">
    <citation type="submission" date="2023-07" db="EMBL/GenBank/DDBJ databases">
        <title>Isolating and identifying novel microbial strains from the Mariana Trench.</title>
        <authorList>
            <person name="Fu H."/>
        </authorList>
    </citation>
    <scope>NUCLEOTIDE SEQUENCE [LARGE SCALE GENOMIC DNA]</scope>
    <source>
        <strain evidence="8">T-y2</strain>
    </source>
</reference>
<feature type="active site" description="Charge relay system" evidence="5">
    <location>
        <position position="210"/>
    </location>
</feature>
<evidence type="ECO:0000256" key="2">
    <source>
        <dbReference type="ARBA" id="ARBA00022670"/>
    </source>
</evidence>
<feature type="active site" description="Charge relay system" evidence="5">
    <location>
        <position position="180"/>
    </location>
</feature>
<gene>
    <name evidence="7" type="ORF">RLT85_14885</name>
</gene>
<proteinExistence type="inferred from homology"/>
<comment type="similarity">
    <text evidence="1 5">Belongs to the peptidase S8 family.</text>
</comment>
<keyword evidence="8" id="KW-1185">Reference proteome</keyword>
<dbReference type="PROSITE" id="PS00138">
    <property type="entry name" value="SUBTILASE_SER"/>
    <property type="match status" value="1"/>
</dbReference>
<dbReference type="PROSITE" id="PS00137">
    <property type="entry name" value="SUBTILASE_HIS"/>
    <property type="match status" value="1"/>
</dbReference>
<dbReference type="Proteomes" id="UP001182991">
    <property type="component" value="Unassembled WGS sequence"/>
</dbReference>
<dbReference type="SUPFAM" id="SSF52743">
    <property type="entry name" value="Subtilisin-like"/>
    <property type="match status" value="1"/>
</dbReference>
<evidence type="ECO:0000256" key="3">
    <source>
        <dbReference type="ARBA" id="ARBA00022801"/>
    </source>
</evidence>
<dbReference type="EMBL" id="JAVRBG010000028">
    <property type="protein sequence ID" value="MDT0295916.1"/>
    <property type="molecule type" value="Genomic_DNA"/>
</dbReference>
<keyword evidence="2 5" id="KW-0645">Protease</keyword>
<dbReference type="PRINTS" id="PR00723">
    <property type="entry name" value="SUBTILISIN"/>
</dbReference>
<dbReference type="Pfam" id="PF00082">
    <property type="entry name" value="Peptidase_S8"/>
    <property type="match status" value="1"/>
</dbReference>
<dbReference type="RefSeq" id="WP_311402838.1">
    <property type="nucleotide sequence ID" value="NZ_JAVRBG010000028.1"/>
</dbReference>
<dbReference type="InterPro" id="IPR013783">
    <property type="entry name" value="Ig-like_fold"/>
</dbReference>
<dbReference type="PANTHER" id="PTHR43806">
    <property type="entry name" value="PEPTIDASE S8"/>
    <property type="match status" value="1"/>
</dbReference>
<dbReference type="PANTHER" id="PTHR43806:SF11">
    <property type="entry name" value="CEREVISIN-RELATED"/>
    <property type="match status" value="1"/>
</dbReference>
<feature type="domain" description="Peptidase S8/S53" evidence="6">
    <location>
        <begin position="172"/>
        <end position="440"/>
    </location>
</feature>
<keyword evidence="4 5" id="KW-0720">Serine protease</keyword>
<evidence type="ECO:0000259" key="6">
    <source>
        <dbReference type="Pfam" id="PF00082"/>
    </source>
</evidence>
<evidence type="ECO:0000313" key="8">
    <source>
        <dbReference type="Proteomes" id="UP001182991"/>
    </source>
</evidence>
<protein>
    <submittedName>
        <fullName evidence="7">S8 family serine peptidase</fullName>
    </submittedName>
</protein>
<feature type="active site" description="Charge relay system" evidence="5">
    <location>
        <position position="406"/>
    </location>
</feature>
<dbReference type="Gene3D" id="2.60.40.10">
    <property type="entry name" value="Immunoglobulins"/>
    <property type="match status" value="1"/>
</dbReference>
<dbReference type="InterPro" id="IPR050131">
    <property type="entry name" value="Peptidase_S8_subtilisin-like"/>
</dbReference>
<name>A0ABU2KMH1_9FLAO</name>
<dbReference type="InterPro" id="IPR022398">
    <property type="entry name" value="Peptidase_S8_His-AS"/>
</dbReference>